<name>A0A2P2QRG9_RHIMU</name>
<organism evidence="1">
    <name type="scientific">Rhizophora mucronata</name>
    <name type="common">Asiatic mangrove</name>
    <dbReference type="NCBI Taxonomy" id="61149"/>
    <lineage>
        <taxon>Eukaryota</taxon>
        <taxon>Viridiplantae</taxon>
        <taxon>Streptophyta</taxon>
        <taxon>Embryophyta</taxon>
        <taxon>Tracheophyta</taxon>
        <taxon>Spermatophyta</taxon>
        <taxon>Magnoliopsida</taxon>
        <taxon>eudicotyledons</taxon>
        <taxon>Gunneridae</taxon>
        <taxon>Pentapetalae</taxon>
        <taxon>rosids</taxon>
        <taxon>fabids</taxon>
        <taxon>Malpighiales</taxon>
        <taxon>Rhizophoraceae</taxon>
        <taxon>Rhizophora</taxon>
    </lineage>
</organism>
<protein>
    <submittedName>
        <fullName evidence="1">Uncharacterized protein</fullName>
    </submittedName>
</protein>
<reference evidence="1" key="1">
    <citation type="submission" date="2018-02" db="EMBL/GenBank/DDBJ databases">
        <title>Rhizophora mucronata_Transcriptome.</title>
        <authorList>
            <person name="Meera S.P."/>
            <person name="Sreeshan A."/>
            <person name="Augustine A."/>
        </authorList>
    </citation>
    <scope>NUCLEOTIDE SEQUENCE</scope>
    <source>
        <tissue evidence="1">Leaf</tissue>
    </source>
</reference>
<dbReference type="AlphaFoldDB" id="A0A2P2QRG9"/>
<proteinExistence type="predicted"/>
<evidence type="ECO:0000313" key="1">
    <source>
        <dbReference type="EMBL" id="MBX69577.1"/>
    </source>
</evidence>
<accession>A0A2P2QRG9</accession>
<dbReference type="EMBL" id="GGEC01089093">
    <property type="protein sequence ID" value="MBX69577.1"/>
    <property type="molecule type" value="Transcribed_RNA"/>
</dbReference>
<sequence>MLAMFTDLYVVEELTQCFYEYYFRKQFQETTLTKSMDTKKH</sequence>